<dbReference type="Proteomes" id="UP001500621">
    <property type="component" value="Unassembled WGS sequence"/>
</dbReference>
<gene>
    <name evidence="4" type="ORF">GCM10023226_43330</name>
</gene>
<dbReference type="InterPro" id="IPR052913">
    <property type="entry name" value="Glycopeptide_resist_protein"/>
</dbReference>
<feature type="compositionally biased region" description="Polar residues" evidence="1">
    <location>
        <begin position="1"/>
        <end position="10"/>
    </location>
</feature>
<keyword evidence="5" id="KW-1185">Reference proteome</keyword>
<name>A0ABP8X6V1_9ACTN</name>
<dbReference type="EMBL" id="BAABIM010000006">
    <property type="protein sequence ID" value="GAA4699823.1"/>
    <property type="molecule type" value="Genomic_DNA"/>
</dbReference>
<evidence type="ECO:0000259" key="3">
    <source>
        <dbReference type="Pfam" id="PF12229"/>
    </source>
</evidence>
<organism evidence="4 5">
    <name type="scientific">Nocardioides nanhaiensis</name>
    <dbReference type="NCBI Taxonomy" id="1476871"/>
    <lineage>
        <taxon>Bacteria</taxon>
        <taxon>Bacillati</taxon>
        <taxon>Actinomycetota</taxon>
        <taxon>Actinomycetes</taxon>
        <taxon>Propionibacteriales</taxon>
        <taxon>Nocardioidaceae</taxon>
        <taxon>Nocardioides</taxon>
    </lineage>
</organism>
<keyword evidence="2" id="KW-0812">Transmembrane</keyword>
<proteinExistence type="predicted"/>
<protein>
    <submittedName>
        <fullName evidence="4">VanW family protein</fullName>
    </submittedName>
</protein>
<dbReference type="RefSeq" id="WP_345273231.1">
    <property type="nucleotide sequence ID" value="NZ_BAABIM010000006.1"/>
</dbReference>
<dbReference type="Pfam" id="PF04294">
    <property type="entry name" value="VanW"/>
    <property type="match status" value="1"/>
</dbReference>
<evidence type="ECO:0000313" key="4">
    <source>
        <dbReference type="EMBL" id="GAA4699823.1"/>
    </source>
</evidence>
<keyword evidence="2" id="KW-0472">Membrane</keyword>
<evidence type="ECO:0000313" key="5">
    <source>
        <dbReference type="Proteomes" id="UP001500621"/>
    </source>
</evidence>
<dbReference type="Pfam" id="PF12229">
    <property type="entry name" value="PG_binding_4"/>
    <property type="match status" value="1"/>
</dbReference>
<evidence type="ECO:0000256" key="1">
    <source>
        <dbReference type="SAM" id="MobiDB-lite"/>
    </source>
</evidence>
<comment type="caution">
    <text evidence="4">The sequence shown here is derived from an EMBL/GenBank/DDBJ whole genome shotgun (WGS) entry which is preliminary data.</text>
</comment>
<keyword evidence="2" id="KW-1133">Transmembrane helix</keyword>
<feature type="transmembrane region" description="Helical" evidence="2">
    <location>
        <begin position="27"/>
        <end position="50"/>
    </location>
</feature>
<accession>A0ABP8X6V1</accession>
<feature type="domain" description="YoaR-like putative peptidoglycan binding" evidence="3">
    <location>
        <begin position="100"/>
        <end position="207"/>
    </location>
</feature>
<sequence>MNLFDTNEQTAVPADDAPKRERPGGRAVAFVVLGLGVLVGGAWTAAYLVAGDKVPRGTTVAGVEVGGREADAAAVALEEGLAERVAEPLELDVEGRSVELDPAQVGLSVDYAASVAEAGGERTWNPGRLWNYFTGGDDLPAVVDLDIAAYERTLERLNGRLGTEPVDGAVSFTSGRPEITEPEPGSGLDDASTAQALREAVVSEERTVTLGLSEVQPDIDEADLDAAREEFVNPAMSGPVTLVFGGSEVQLRPAQFAPALLLEPQDGVLVPGLDQTALDAMVEGVTSEADSPVDATVRLVNDKPRVVPGKPGVTYEPGAVASVFLDLVTAAEGERSAEVEATVQEPEFTTEDARALGIRRKIAEFETYFPYAEYRNTNIGRAGELANGTVLKPGEIFSMNEVVGERTEENGFVPGFVISDGIFREDLGGGVSQMATTLYNAGFFAGFEDVEHKPHSFYIDRYPVGREATVVFGVLDMRFRNNTDHGALVEVEVTPSTPSSQGVARVAIWSTKTWDITTRTSERYNYIGPGTRTLDTPDCYPNAGYSGFSVDVFRYFSRPGSDEVVKEEKIHTDYTPSDTVICRPPGSLSGGGAAG</sequence>
<reference evidence="5" key="1">
    <citation type="journal article" date="2019" name="Int. J. Syst. Evol. Microbiol.">
        <title>The Global Catalogue of Microorganisms (GCM) 10K type strain sequencing project: providing services to taxonomists for standard genome sequencing and annotation.</title>
        <authorList>
            <consortium name="The Broad Institute Genomics Platform"/>
            <consortium name="The Broad Institute Genome Sequencing Center for Infectious Disease"/>
            <person name="Wu L."/>
            <person name="Ma J."/>
        </authorList>
    </citation>
    <scope>NUCLEOTIDE SEQUENCE [LARGE SCALE GENOMIC DNA]</scope>
    <source>
        <strain evidence="5">JCM 18127</strain>
    </source>
</reference>
<evidence type="ECO:0000256" key="2">
    <source>
        <dbReference type="SAM" id="Phobius"/>
    </source>
</evidence>
<dbReference type="PANTHER" id="PTHR35788:SF1">
    <property type="entry name" value="EXPORTED PROTEIN"/>
    <property type="match status" value="1"/>
</dbReference>
<dbReference type="InterPro" id="IPR022029">
    <property type="entry name" value="YoaR-like_PG-bd"/>
</dbReference>
<feature type="region of interest" description="Disordered" evidence="1">
    <location>
        <begin position="1"/>
        <end position="22"/>
    </location>
</feature>
<dbReference type="PANTHER" id="PTHR35788">
    <property type="entry name" value="EXPORTED PROTEIN-RELATED"/>
    <property type="match status" value="1"/>
</dbReference>
<dbReference type="InterPro" id="IPR007391">
    <property type="entry name" value="Vancomycin_resist_VanW"/>
</dbReference>
<feature type="region of interest" description="Disordered" evidence="1">
    <location>
        <begin position="168"/>
        <end position="190"/>
    </location>
</feature>